<reference evidence="21" key="1">
    <citation type="submission" date="2017-02" db="EMBL/GenBank/DDBJ databases">
        <authorList>
            <person name="Dridi B."/>
        </authorList>
    </citation>
    <scope>NUCLEOTIDE SEQUENCE [LARGE SCALE GENOMIC DNA]</scope>
    <source>
        <strain evidence="21">bH819</strain>
    </source>
</reference>
<comment type="function">
    <text evidence="14 19">Joins adenosylcobinamide-GDP and alpha-ribazole to generate adenosylcobalamin (Ado-cobalamin). Also synthesizes adenosylcobalamin 5'-phosphate from adenosylcobinamide-GDP and alpha-ribazole 5'-phosphate.</text>
</comment>
<dbReference type="EMBL" id="FWFD01000013">
    <property type="protein sequence ID" value="SLM86250.1"/>
    <property type="molecule type" value="Genomic_DNA"/>
</dbReference>
<dbReference type="OrthoDB" id="9794626at2"/>
<evidence type="ECO:0000256" key="2">
    <source>
        <dbReference type="ARBA" id="ARBA00004651"/>
    </source>
</evidence>
<keyword evidence="10 19" id="KW-0812">Transmembrane</keyword>
<evidence type="ECO:0000256" key="14">
    <source>
        <dbReference type="ARBA" id="ARBA00025228"/>
    </source>
</evidence>
<dbReference type="HAMAP" id="MF_00719">
    <property type="entry name" value="CobS"/>
    <property type="match status" value="1"/>
</dbReference>
<dbReference type="PANTHER" id="PTHR34148">
    <property type="entry name" value="ADENOSYLCOBINAMIDE-GDP RIBAZOLETRANSFERASE"/>
    <property type="match status" value="1"/>
</dbReference>
<comment type="subcellular location">
    <subcellularLocation>
        <location evidence="2 19">Cell membrane</location>
        <topology evidence="2 19">Multi-pass membrane protein</topology>
    </subcellularLocation>
</comment>
<dbReference type="GO" id="GO:0051073">
    <property type="term" value="F:adenosylcobinamide-GDP ribazoletransferase activity"/>
    <property type="evidence" value="ECO:0007669"/>
    <property type="project" value="UniProtKB-UniRule"/>
</dbReference>
<evidence type="ECO:0000313" key="21">
    <source>
        <dbReference type="Proteomes" id="UP000195918"/>
    </source>
</evidence>
<comment type="catalytic activity">
    <reaction evidence="18 19">
        <text>alpha-ribazole 5'-phosphate + adenosylcob(III)inamide-GDP = adenosylcob(III)alamin 5'-phosphate + GMP + H(+)</text>
        <dbReference type="Rhea" id="RHEA:23560"/>
        <dbReference type="ChEBI" id="CHEBI:15378"/>
        <dbReference type="ChEBI" id="CHEBI:57918"/>
        <dbReference type="ChEBI" id="CHEBI:58115"/>
        <dbReference type="ChEBI" id="CHEBI:60487"/>
        <dbReference type="ChEBI" id="CHEBI:60493"/>
        <dbReference type="EC" id="2.7.8.26"/>
    </reaction>
</comment>
<keyword evidence="7 19" id="KW-1003">Cell membrane</keyword>
<comment type="pathway">
    <text evidence="3 19">Cofactor biosynthesis; adenosylcobalamin biosynthesis; adenosylcobalamin from cob(II)yrinate a,c-diamide: step 7/7.</text>
</comment>
<accession>A0A1X6WPQ5</accession>
<dbReference type="RefSeq" id="WP_086951871.1">
    <property type="nucleotide sequence ID" value="NZ_FWFD01000013.1"/>
</dbReference>
<evidence type="ECO:0000256" key="19">
    <source>
        <dbReference type="HAMAP-Rule" id="MF_00719"/>
    </source>
</evidence>
<evidence type="ECO:0000256" key="10">
    <source>
        <dbReference type="ARBA" id="ARBA00022692"/>
    </source>
</evidence>
<feature type="transmembrane region" description="Helical" evidence="19">
    <location>
        <begin position="139"/>
        <end position="158"/>
    </location>
</feature>
<dbReference type="NCBIfam" id="TIGR00317">
    <property type="entry name" value="cobS"/>
    <property type="match status" value="1"/>
</dbReference>
<evidence type="ECO:0000256" key="8">
    <source>
        <dbReference type="ARBA" id="ARBA00022573"/>
    </source>
</evidence>
<proteinExistence type="inferred from homology"/>
<protein>
    <recommendedName>
        <fullName evidence="6 19">Adenosylcobinamide-GDP ribazoletransferase</fullName>
        <ecNumber evidence="5 19">2.7.8.26</ecNumber>
    </recommendedName>
    <alternativeName>
        <fullName evidence="16 19">Cobalamin synthase</fullName>
    </alternativeName>
    <alternativeName>
        <fullName evidence="15 19">Cobalamin-5'-phosphate synthase</fullName>
    </alternativeName>
</protein>
<comment type="cofactor">
    <cofactor evidence="1 19">
        <name>Mg(2+)</name>
        <dbReference type="ChEBI" id="CHEBI:18420"/>
    </cofactor>
</comment>
<comment type="similarity">
    <text evidence="4 19">Belongs to the CobS family.</text>
</comment>
<evidence type="ECO:0000256" key="4">
    <source>
        <dbReference type="ARBA" id="ARBA00010561"/>
    </source>
</evidence>
<feature type="transmembrane region" description="Helical" evidence="19">
    <location>
        <begin position="170"/>
        <end position="196"/>
    </location>
</feature>
<name>A0A1X6WPQ5_9ENTE</name>
<evidence type="ECO:0000313" key="20">
    <source>
        <dbReference type="EMBL" id="SLM86250.1"/>
    </source>
</evidence>
<evidence type="ECO:0000256" key="13">
    <source>
        <dbReference type="ARBA" id="ARBA00023136"/>
    </source>
</evidence>
<evidence type="ECO:0000256" key="11">
    <source>
        <dbReference type="ARBA" id="ARBA00022842"/>
    </source>
</evidence>
<dbReference type="GO" id="GO:0008818">
    <property type="term" value="F:cobalamin 5'-phosphate synthase activity"/>
    <property type="evidence" value="ECO:0007669"/>
    <property type="project" value="UniProtKB-UniRule"/>
</dbReference>
<keyword evidence="21" id="KW-1185">Reference proteome</keyword>
<evidence type="ECO:0000256" key="9">
    <source>
        <dbReference type="ARBA" id="ARBA00022679"/>
    </source>
</evidence>
<evidence type="ECO:0000256" key="12">
    <source>
        <dbReference type="ARBA" id="ARBA00022989"/>
    </source>
</evidence>
<keyword evidence="11 19" id="KW-0460">Magnesium</keyword>
<dbReference type="AlphaFoldDB" id="A0A1X6WPQ5"/>
<feature type="transmembrane region" description="Helical" evidence="19">
    <location>
        <begin position="107"/>
        <end position="127"/>
    </location>
</feature>
<dbReference type="GO" id="GO:0009236">
    <property type="term" value="P:cobalamin biosynthetic process"/>
    <property type="evidence" value="ECO:0007669"/>
    <property type="project" value="UniProtKB-UniRule"/>
</dbReference>
<dbReference type="Proteomes" id="UP000195918">
    <property type="component" value="Unassembled WGS sequence"/>
</dbReference>
<dbReference type="InterPro" id="IPR003805">
    <property type="entry name" value="CobS"/>
</dbReference>
<keyword evidence="12 19" id="KW-1133">Transmembrane helix</keyword>
<evidence type="ECO:0000256" key="3">
    <source>
        <dbReference type="ARBA" id="ARBA00004663"/>
    </source>
</evidence>
<evidence type="ECO:0000256" key="1">
    <source>
        <dbReference type="ARBA" id="ARBA00001946"/>
    </source>
</evidence>
<organism evidence="20 21">
    <name type="scientific">Vagococcus fluvialis bH819</name>
    <dbReference type="NCBI Taxonomy" id="1255619"/>
    <lineage>
        <taxon>Bacteria</taxon>
        <taxon>Bacillati</taxon>
        <taxon>Bacillota</taxon>
        <taxon>Bacilli</taxon>
        <taxon>Lactobacillales</taxon>
        <taxon>Enterococcaceae</taxon>
        <taxon>Vagococcus</taxon>
    </lineage>
</organism>
<dbReference type="PANTHER" id="PTHR34148:SF1">
    <property type="entry name" value="ADENOSYLCOBINAMIDE-GDP RIBAZOLETRANSFERASE"/>
    <property type="match status" value="1"/>
</dbReference>
<evidence type="ECO:0000256" key="15">
    <source>
        <dbReference type="ARBA" id="ARBA00032605"/>
    </source>
</evidence>
<dbReference type="Pfam" id="PF02654">
    <property type="entry name" value="CobS"/>
    <property type="match status" value="1"/>
</dbReference>
<keyword evidence="13 19" id="KW-0472">Membrane</keyword>
<dbReference type="GO" id="GO:0005886">
    <property type="term" value="C:plasma membrane"/>
    <property type="evidence" value="ECO:0007669"/>
    <property type="project" value="UniProtKB-SubCell"/>
</dbReference>
<feature type="transmembrane region" description="Helical" evidence="19">
    <location>
        <begin position="202"/>
        <end position="219"/>
    </location>
</feature>
<dbReference type="UniPathway" id="UPA00148">
    <property type="reaction ID" value="UER00238"/>
</dbReference>
<comment type="catalytic activity">
    <reaction evidence="17 19">
        <text>alpha-ribazole + adenosylcob(III)inamide-GDP = adenosylcob(III)alamin + GMP + H(+)</text>
        <dbReference type="Rhea" id="RHEA:16049"/>
        <dbReference type="ChEBI" id="CHEBI:10329"/>
        <dbReference type="ChEBI" id="CHEBI:15378"/>
        <dbReference type="ChEBI" id="CHEBI:18408"/>
        <dbReference type="ChEBI" id="CHEBI:58115"/>
        <dbReference type="ChEBI" id="CHEBI:60487"/>
        <dbReference type="EC" id="2.7.8.26"/>
    </reaction>
</comment>
<keyword evidence="8 19" id="KW-0169">Cobalamin biosynthesis</keyword>
<feature type="transmembrane region" description="Helical" evidence="19">
    <location>
        <begin position="62"/>
        <end position="86"/>
    </location>
</feature>
<evidence type="ECO:0000256" key="6">
    <source>
        <dbReference type="ARBA" id="ARBA00015850"/>
    </source>
</evidence>
<evidence type="ECO:0000256" key="5">
    <source>
        <dbReference type="ARBA" id="ARBA00013200"/>
    </source>
</evidence>
<sequence>MIKSLILYFQFFTQIPIPIGVDNPTEKMRTGIKYFSFFGLLVGIIEGLIFLISTQVMSLSMAWLVVLFADIILTGGFHLDAVADMADGLFSSRKKERMLEIMKDSRVGSNGVLVLIFYYLICFVSFFEIASSLDVKTGIYLVIAFNLIGKMSISLLFYRMTYSGSNPKGLGTVFVGVKLIDILIAQVSGLVILFLMFDYQGLIVYVAVFLFVLLYKKFVYKKIDGLNGDTLGAASPLSQIVFMLFIRWMLKL</sequence>
<evidence type="ECO:0000256" key="16">
    <source>
        <dbReference type="ARBA" id="ARBA00032853"/>
    </source>
</evidence>
<evidence type="ECO:0000256" key="17">
    <source>
        <dbReference type="ARBA" id="ARBA00048623"/>
    </source>
</evidence>
<evidence type="ECO:0000256" key="18">
    <source>
        <dbReference type="ARBA" id="ARBA00049504"/>
    </source>
</evidence>
<gene>
    <name evidence="19" type="primary">cobS</name>
    <name evidence="20" type="ORF">FM121_09180</name>
</gene>
<keyword evidence="9 19" id="KW-0808">Transferase</keyword>
<dbReference type="EC" id="2.7.8.26" evidence="5 19"/>
<evidence type="ECO:0000256" key="7">
    <source>
        <dbReference type="ARBA" id="ARBA00022475"/>
    </source>
</evidence>
<feature type="transmembrane region" description="Helical" evidence="19">
    <location>
        <begin position="34"/>
        <end position="56"/>
    </location>
</feature>